<evidence type="ECO:0000256" key="4">
    <source>
        <dbReference type="ARBA" id="ARBA00022490"/>
    </source>
</evidence>
<dbReference type="EMBL" id="AY532061">
    <property type="protein sequence ID" value="AAT39334.1"/>
    <property type="molecule type" value="Genomic_DNA"/>
</dbReference>
<dbReference type="SUPFAM" id="SSF69322">
    <property type="entry name" value="Tricorn protease domain 2"/>
    <property type="match status" value="1"/>
</dbReference>
<keyword evidence="4" id="KW-0963">Cytoplasm</keyword>
<dbReference type="SUPFAM" id="SSF50353">
    <property type="entry name" value="Cytokine"/>
    <property type="match status" value="1"/>
</dbReference>
<dbReference type="Gene3D" id="2.80.10.50">
    <property type="match status" value="1"/>
</dbReference>
<evidence type="ECO:0000256" key="10">
    <source>
        <dbReference type="SAM" id="Coils"/>
    </source>
</evidence>
<evidence type="ECO:0000256" key="5">
    <source>
        <dbReference type="ARBA" id="ARBA00022574"/>
    </source>
</evidence>
<keyword evidence="9" id="KW-0966">Cell projection</keyword>
<evidence type="ECO:0000313" key="12">
    <source>
        <dbReference type="EMBL" id="AAT39334.1"/>
    </source>
</evidence>
<feature type="coiled-coil region" evidence="10">
    <location>
        <begin position="680"/>
        <end position="732"/>
    </location>
</feature>
<evidence type="ECO:0000256" key="3">
    <source>
        <dbReference type="ARBA" id="ARBA00007936"/>
    </source>
</evidence>
<feature type="coiled-coil region" evidence="10">
    <location>
        <begin position="1093"/>
        <end position="1131"/>
    </location>
</feature>
<keyword evidence="6" id="KW-0677">Repeat</keyword>
<comment type="subcellular location">
    <subcellularLocation>
        <location evidence="1">Cell projection</location>
        <location evidence="1">Cilium</location>
    </subcellularLocation>
    <subcellularLocation>
        <location evidence="2">Cytoplasm</location>
        <location evidence="2">Cytoskeleton</location>
    </subcellularLocation>
</comment>
<dbReference type="PANTHER" id="PTHR14885">
    <property type="entry name" value="CILIA- AND FLAGELLA-ASSOCIATED PROTEIN 43-RELATED"/>
    <property type="match status" value="1"/>
</dbReference>
<feature type="compositionally biased region" description="Basic and acidic residues" evidence="11">
    <location>
        <begin position="790"/>
        <end position="800"/>
    </location>
</feature>
<keyword evidence="8" id="KW-0206">Cytoskeleton</keyword>
<comment type="similarity">
    <text evidence="3">Belongs to the heparin-binding growth factors family.</text>
</comment>
<keyword evidence="5" id="KW-0853">WD repeat</keyword>
<dbReference type="GO" id="GO:0008083">
    <property type="term" value="F:growth factor activity"/>
    <property type="evidence" value="ECO:0007669"/>
    <property type="project" value="InterPro"/>
</dbReference>
<organism evidence="12">
    <name type="scientific">Oikopleura dioica</name>
    <name type="common">Tunicate</name>
    <dbReference type="NCBI Taxonomy" id="34765"/>
    <lineage>
        <taxon>Eukaryota</taxon>
        <taxon>Metazoa</taxon>
        <taxon>Chordata</taxon>
        <taxon>Tunicata</taxon>
        <taxon>Appendicularia</taxon>
        <taxon>Copelata</taxon>
        <taxon>Oikopleuridae</taxon>
        <taxon>Oikopleura</taxon>
    </lineage>
</organism>
<evidence type="ECO:0000256" key="6">
    <source>
        <dbReference type="ARBA" id="ARBA00022737"/>
    </source>
</evidence>
<evidence type="ECO:0000256" key="1">
    <source>
        <dbReference type="ARBA" id="ARBA00004138"/>
    </source>
</evidence>
<feature type="coiled-coil region" evidence="10">
    <location>
        <begin position="1002"/>
        <end position="1036"/>
    </location>
</feature>
<dbReference type="GO" id="GO:0060271">
    <property type="term" value="P:cilium assembly"/>
    <property type="evidence" value="ECO:0007669"/>
    <property type="project" value="TreeGrafter"/>
</dbReference>
<feature type="compositionally biased region" description="Polar residues" evidence="11">
    <location>
        <begin position="802"/>
        <end position="812"/>
    </location>
</feature>
<keyword evidence="7 10" id="KW-0175">Coiled coil</keyword>
<dbReference type="GO" id="GO:0005930">
    <property type="term" value="C:axoneme"/>
    <property type="evidence" value="ECO:0007669"/>
    <property type="project" value="TreeGrafter"/>
</dbReference>
<feature type="region of interest" description="Disordered" evidence="11">
    <location>
        <begin position="790"/>
        <end position="823"/>
    </location>
</feature>
<accession>Q6E7C8</accession>
<dbReference type="InterPro" id="IPR002209">
    <property type="entry name" value="Fibroblast_GF_fam"/>
</dbReference>
<evidence type="ECO:0000256" key="11">
    <source>
        <dbReference type="SAM" id="MobiDB-lite"/>
    </source>
</evidence>
<dbReference type="PANTHER" id="PTHR14885:SF1">
    <property type="entry name" value="CILIA- AND FLAGELLA-ASSOCIATED PROTEIN 43"/>
    <property type="match status" value="1"/>
</dbReference>
<proteinExistence type="inferred from homology"/>
<evidence type="ECO:0000256" key="9">
    <source>
        <dbReference type="ARBA" id="ARBA00023273"/>
    </source>
</evidence>
<sequence>MGYSLPSSVPSIVLGKHLVVATCRNIDFYGVDGAKESSIECSKSIIRIFGNGKDILGVATKDVFGQFNPSANNQFLVQRKKSVTQFTIENFDEEKCTLSEKEVSFNDLMDGTVEIISRITENLWDHDVEELPLNFEIEKQKHGEITSALWKDSKILLSTSHGEIYFFSILIRQNGDYDEYFVSDSEYKNVTTLAMENFIPCADGIQAMALNNDELVLIGEDGVFLLGQEKARKQKGKVIKTLKQLSSTNFQNVIKCSITSESHALIEYNCGKREIINLEDNRRTLQFYQSSSKIISSAIASDNRIVISRESNTLELYESTLNRCDVLEVDSKVLTIASTATENIFFLGTECGCLVALKVDTETKKLFLIAAKKLFTQNLTSIAVDTYNRALIVGSSSDDKILALTWKNATQILPEVMGYLPVDGVVKNLSVSASSASTSLFVLANLAERSTSPAIDALLAFELSHDIFKEPHLIKHVNNLLELDQKSVNATMVMIPPCSRVTLLSCVNSVASCWAVSSEIATINQLEFTLGKEYTDELAFVRQLSQWPTSSISFAAPFHNFWVAQACRSGTLTLIRNITKKIQLPTSDKTYELRFDRNGENLLVYSENNVELVELSAKSDLMQKALVLGKGAKALPFLSDALEIKLASDEEDWFAIQVKIAAEIEDLKYKTIKGNFSDDLTQLRNIVEQMMADNDKADELEKLDNQEFNLDKEQVEEMAEKEVSDIAALKKEIADKITDYGKLVDSISDSCWKNMESGARSLKGFYLPLAVKNFEIRPTSHEFASLYEKAKTEREAERENAPAQNEIKSSETSMDENEPGIHKFGSVTDQLIGEDPLLASQFSLIETDSRVREMTLIEHRVKLIKSHYNKQFDAVFRQKQNEIAKINEKNERISEISRDTGVEFELLQPQLDDSERTELVFEVEDEEVEVERVLTEEQQALLDEQRRLEEARKANKGDNARDRALLEMMDGVLEVKSEDVLKIDVPRPAFMDDADKHESDWTDEEVKQAKEYDKKVAALEEERAKFKKSLEIEAKKTQQGIVEGLHAFDLTIQELNQKRLIAQMAVNQEYLRIGRILRGLTWEEESLEIDNLIKKLIDQLQETVKEKKKYLDEFKRFYDEAKEELDDKVNDDKITEKSFKNEFDESNVFVDQLFKAYRRRPKQDETMADLDNIDEAPTGVEQEDWEKTISLREEKMRKEAIIRHHQQKVAVMREFLSLRASEDSKMQQRVSDLLTESNTHELEMKNKSKNLLIQILLKQGQVEVNPGKFLTETVEDMNSEIKQFGTAKIEAMIESADFRKGIHSLEWERRKLEMEKDDLIQKTQDIQLLKLTRELQAVLLSGNLGQNKTNQDLARLDRNFKAQNDQHKSKMARRNKEAKKLCDRKSALIRENAHLDGIIEELLISVSEKRNIKNGQIMPDTGKIMRNHARNRQLAEIVKRQHNEISVLKQEVESAPQSIGNFFCKDDLFDEKGRVTMFTGNLNSCEHHKLNKTFIIDHGLFHSGAKEANFVIQNYQFREINYTKLWSVFMSGWKINEDFRDSEMKLCVAKPTAYNIVYCLPGVKDGDFSIKLMEPAQHTKNTRPVQLYARTGHFMDVNAKGRVRQTNNHNRLTSLLQLEPSGNSHRILLRALASGKYLTITRRGRVKGTTKKGKATEFVEERIKANNFISFGLPNTNCKLMISQRGYEISCNNTRAFRNKISFLTMKSHFPRSLQASLRL</sequence>
<dbReference type="Pfam" id="PF00167">
    <property type="entry name" value="FGF"/>
    <property type="match status" value="1"/>
</dbReference>
<dbReference type="InterPro" id="IPR008996">
    <property type="entry name" value="IL1/FGF"/>
</dbReference>
<evidence type="ECO:0000256" key="2">
    <source>
        <dbReference type="ARBA" id="ARBA00004245"/>
    </source>
</evidence>
<dbReference type="InterPro" id="IPR056378">
    <property type="entry name" value="Let-756-like_FGF"/>
</dbReference>
<protein>
    <submittedName>
        <fullName evidence="12">DLLregion-03</fullName>
    </submittedName>
</protein>
<dbReference type="Pfam" id="PF25828">
    <property type="entry name" value="CC_Cfap43"/>
    <property type="match status" value="2"/>
</dbReference>
<dbReference type="CDD" id="cd00058">
    <property type="entry name" value="beta-trefoil_FGF"/>
    <property type="match status" value="1"/>
</dbReference>
<name>Q6E7C8_OIKDI</name>
<evidence type="ECO:0000256" key="7">
    <source>
        <dbReference type="ARBA" id="ARBA00023054"/>
    </source>
</evidence>
<evidence type="ECO:0000256" key="8">
    <source>
        <dbReference type="ARBA" id="ARBA00023212"/>
    </source>
</evidence>
<reference evidence="12" key="1">
    <citation type="submission" date="2004-01" db="EMBL/GenBank/DDBJ databases">
        <title>OdiDll, a unique distal-less homeobox gene of the tunicate Oikopleura dioica, and the origin of vertebrate Dlx bigene clusters.</title>
        <authorList>
            <person name="Sperber S."/>
            <person name="Seo H.-C."/>
            <person name="Mikhaleva J."/>
            <person name="Jensen M.F."/>
            <person name="Ekker M."/>
        </authorList>
    </citation>
    <scope>NUCLEOTIDE SEQUENCE</scope>
</reference>